<accession>I4DAU2</accession>
<protein>
    <recommendedName>
        <fullName evidence="1">bis(5'-nucleosyl)-tetraphosphatase (symmetrical)</fullName>
        <ecNumber evidence="1">3.6.1.41</ecNumber>
    </recommendedName>
</protein>
<comment type="catalytic activity">
    <reaction evidence="6">
        <text>P(1),P(4)-bis(5'-adenosyl) tetraphosphate + H2O = 2 ADP + 2 H(+)</text>
        <dbReference type="Rhea" id="RHEA:24252"/>
        <dbReference type="ChEBI" id="CHEBI:15377"/>
        <dbReference type="ChEBI" id="CHEBI:15378"/>
        <dbReference type="ChEBI" id="CHEBI:58141"/>
        <dbReference type="ChEBI" id="CHEBI:456216"/>
        <dbReference type="EC" id="3.6.1.41"/>
    </reaction>
</comment>
<keyword evidence="4 8" id="KW-0378">Hydrolase</keyword>
<evidence type="ECO:0000313" key="8">
    <source>
        <dbReference type="EMBL" id="AFM42916.1"/>
    </source>
</evidence>
<dbReference type="EMBL" id="CP003639">
    <property type="protein sequence ID" value="AFM42916.1"/>
    <property type="molecule type" value="Genomic_DNA"/>
</dbReference>
<dbReference type="SUPFAM" id="SSF109604">
    <property type="entry name" value="HD-domain/PDEase-like"/>
    <property type="match status" value="1"/>
</dbReference>
<dbReference type="InterPro" id="IPR006674">
    <property type="entry name" value="HD_domain"/>
</dbReference>
<dbReference type="NCBIfam" id="TIGR00488">
    <property type="entry name" value="bis(5'-nucleosyl)-tetraphosphatase (symmetrical) YqeK"/>
    <property type="match status" value="1"/>
</dbReference>
<dbReference type="InterPro" id="IPR051094">
    <property type="entry name" value="Diverse_Catalytic_Enzymes"/>
</dbReference>
<evidence type="ECO:0000256" key="1">
    <source>
        <dbReference type="ARBA" id="ARBA00012506"/>
    </source>
</evidence>
<dbReference type="RefSeq" id="WP_014828902.1">
    <property type="nucleotide sequence ID" value="NC_018068.1"/>
</dbReference>
<dbReference type="Pfam" id="PF01966">
    <property type="entry name" value="HD"/>
    <property type="match status" value="1"/>
</dbReference>
<name>I4DAU2_DESAJ</name>
<keyword evidence="3" id="KW-0547">Nucleotide-binding</keyword>
<dbReference type="Proteomes" id="UP000002892">
    <property type="component" value="Chromosome"/>
</dbReference>
<reference evidence="8 9" key="1">
    <citation type="journal article" date="2012" name="J. Bacteriol.">
        <title>Complete genome sequences of Desulfosporosinus orientis DSM765T, Desulfosporosinus youngiae DSM17734T, Desulfosporosinus meridiei DSM13257T, and Desulfosporosinus acidiphilus DSM22704T.</title>
        <authorList>
            <person name="Pester M."/>
            <person name="Brambilla E."/>
            <person name="Alazard D."/>
            <person name="Rattei T."/>
            <person name="Weinmaier T."/>
            <person name="Han J."/>
            <person name="Lucas S."/>
            <person name="Lapidus A."/>
            <person name="Cheng J.F."/>
            <person name="Goodwin L."/>
            <person name="Pitluck S."/>
            <person name="Peters L."/>
            <person name="Ovchinnikova G."/>
            <person name="Teshima H."/>
            <person name="Detter J.C."/>
            <person name="Han C.S."/>
            <person name="Tapia R."/>
            <person name="Land M.L."/>
            <person name="Hauser L."/>
            <person name="Kyrpides N.C."/>
            <person name="Ivanova N.N."/>
            <person name="Pagani I."/>
            <person name="Huntmann M."/>
            <person name="Wei C.L."/>
            <person name="Davenport K.W."/>
            <person name="Daligault H."/>
            <person name="Chain P.S."/>
            <person name="Chen A."/>
            <person name="Mavromatis K."/>
            <person name="Markowitz V."/>
            <person name="Szeto E."/>
            <person name="Mikhailova N."/>
            <person name="Pati A."/>
            <person name="Wagner M."/>
            <person name="Woyke T."/>
            <person name="Ollivier B."/>
            <person name="Klenk H.P."/>
            <person name="Spring S."/>
            <person name="Loy A."/>
        </authorList>
    </citation>
    <scope>NUCLEOTIDE SEQUENCE [LARGE SCALE GENOMIC DNA]</scope>
    <source>
        <strain evidence="9">DSM 22704 / JCM 16185 / SJ4</strain>
    </source>
</reference>
<evidence type="ECO:0000313" key="9">
    <source>
        <dbReference type="Proteomes" id="UP000002892"/>
    </source>
</evidence>
<dbReference type="eggNOG" id="COG1713">
    <property type="taxonomic scope" value="Bacteria"/>
</dbReference>
<dbReference type="SMART" id="SM00471">
    <property type="entry name" value="HDc"/>
    <property type="match status" value="1"/>
</dbReference>
<dbReference type="AlphaFoldDB" id="I4DAU2"/>
<dbReference type="GO" id="GO:0008803">
    <property type="term" value="F:bis(5'-nucleosyl)-tetraphosphatase (symmetrical) activity"/>
    <property type="evidence" value="ECO:0007669"/>
    <property type="project" value="UniProtKB-EC"/>
</dbReference>
<keyword evidence="2" id="KW-0479">Metal-binding</keyword>
<dbReference type="InterPro" id="IPR003607">
    <property type="entry name" value="HD/PDEase_dom"/>
</dbReference>
<dbReference type="PANTHER" id="PTHR35795">
    <property type="entry name" value="SLR1885 PROTEIN"/>
    <property type="match status" value="1"/>
</dbReference>
<dbReference type="InterPro" id="IPR005249">
    <property type="entry name" value="YqeK"/>
</dbReference>
<evidence type="ECO:0000256" key="6">
    <source>
        <dbReference type="ARBA" id="ARBA00049417"/>
    </source>
</evidence>
<dbReference type="PROSITE" id="PS51831">
    <property type="entry name" value="HD"/>
    <property type="match status" value="1"/>
</dbReference>
<keyword evidence="9" id="KW-1185">Reference proteome</keyword>
<evidence type="ECO:0000256" key="4">
    <source>
        <dbReference type="ARBA" id="ARBA00022801"/>
    </source>
</evidence>
<dbReference type="KEGG" id="dai:Desaci_4051"/>
<gene>
    <name evidence="8" type="ordered locus">Desaci_4051</name>
</gene>
<evidence type="ECO:0000256" key="5">
    <source>
        <dbReference type="ARBA" id="ARBA00023004"/>
    </source>
</evidence>
<dbReference type="Gene3D" id="1.10.3210.10">
    <property type="entry name" value="Hypothetical protein af1432"/>
    <property type="match status" value="1"/>
</dbReference>
<dbReference type="GO" id="GO:0046872">
    <property type="term" value="F:metal ion binding"/>
    <property type="evidence" value="ECO:0007669"/>
    <property type="project" value="UniProtKB-KW"/>
</dbReference>
<keyword evidence="5" id="KW-0408">Iron</keyword>
<dbReference type="PANTHER" id="PTHR35795:SF1">
    <property type="entry name" value="BIS(5'-NUCLEOSYL)-TETRAPHOSPHATASE, SYMMETRICAL"/>
    <property type="match status" value="1"/>
</dbReference>
<sequence length="193" mass="22293">MELLVEEVTILAKHMLTESRFKHTLGVAEYAEMLAKRHGVDPVKARCAGLAHDLAKELPVKEQITLARYWNLLTYPEDEQYPYVLHGRLSAYWLERYFKVDDKDLLAAIASHTLGRPGMSRLEMLIYSADLTEPGRKFPDVDKLRQSLYDDLDRGTFDCVEGTLLYLKRSNHPIHTLTQLTYEDLKRRLTIGT</sequence>
<dbReference type="STRING" id="646529.Desaci_4051"/>
<dbReference type="EC" id="3.6.1.41" evidence="1"/>
<proteinExistence type="predicted"/>
<dbReference type="HOGENOM" id="CLU_089580_1_2_9"/>
<evidence type="ECO:0000256" key="2">
    <source>
        <dbReference type="ARBA" id="ARBA00022723"/>
    </source>
</evidence>
<dbReference type="GO" id="GO:0000166">
    <property type="term" value="F:nucleotide binding"/>
    <property type="evidence" value="ECO:0007669"/>
    <property type="project" value="UniProtKB-KW"/>
</dbReference>
<evidence type="ECO:0000259" key="7">
    <source>
        <dbReference type="PROSITE" id="PS51831"/>
    </source>
</evidence>
<organism evidence="8 9">
    <name type="scientific">Desulfosporosinus acidiphilus (strain DSM 22704 / JCM 16185 / SJ4)</name>
    <dbReference type="NCBI Taxonomy" id="646529"/>
    <lineage>
        <taxon>Bacteria</taxon>
        <taxon>Bacillati</taxon>
        <taxon>Bacillota</taxon>
        <taxon>Clostridia</taxon>
        <taxon>Eubacteriales</taxon>
        <taxon>Desulfitobacteriaceae</taxon>
        <taxon>Desulfosporosinus</taxon>
    </lineage>
</organism>
<dbReference type="CDD" id="cd00077">
    <property type="entry name" value="HDc"/>
    <property type="match status" value="1"/>
</dbReference>
<evidence type="ECO:0000256" key="3">
    <source>
        <dbReference type="ARBA" id="ARBA00022741"/>
    </source>
</evidence>
<feature type="domain" description="HD" evidence="7">
    <location>
        <begin position="20"/>
        <end position="135"/>
    </location>
</feature>